<organism evidence="1 2">
    <name type="scientific">Eubacterium limosum</name>
    <dbReference type="NCBI Taxonomy" id="1736"/>
    <lineage>
        <taxon>Bacteria</taxon>
        <taxon>Bacillati</taxon>
        <taxon>Bacillota</taxon>
        <taxon>Clostridia</taxon>
        <taxon>Eubacteriales</taxon>
        <taxon>Eubacteriaceae</taxon>
        <taxon>Eubacterium</taxon>
    </lineage>
</organism>
<dbReference type="PANTHER" id="PTHR10000:SF8">
    <property type="entry name" value="HAD SUPERFAMILY HYDROLASE-LIKE, TYPE 3"/>
    <property type="match status" value="1"/>
</dbReference>
<dbReference type="GO" id="GO:0016791">
    <property type="term" value="F:phosphatase activity"/>
    <property type="evidence" value="ECO:0007669"/>
    <property type="project" value="TreeGrafter"/>
</dbReference>
<evidence type="ECO:0000313" key="1">
    <source>
        <dbReference type="EMBL" id="ARD66972.1"/>
    </source>
</evidence>
<dbReference type="InterPro" id="IPR006379">
    <property type="entry name" value="HAD-SF_hydro_IIB"/>
</dbReference>
<dbReference type="InterPro" id="IPR023214">
    <property type="entry name" value="HAD_sf"/>
</dbReference>
<dbReference type="PANTHER" id="PTHR10000">
    <property type="entry name" value="PHOSPHOSERINE PHOSPHATASE"/>
    <property type="match status" value="1"/>
</dbReference>
<dbReference type="NCBIfam" id="TIGR01484">
    <property type="entry name" value="HAD-SF-IIB"/>
    <property type="match status" value="1"/>
</dbReference>
<sequence>MLILGNKHSKKKEIFMSTLYLSDLDGTLFTTKKSLSEKTIMLLNDCLVKNVNFAVATARMPYGCDYRLEPLNLTTPSILTNGVFLYDFSTHSYLEAKKMYPEAVFDVLEVFNEMDTGVFLYSFSQNQIQIYYNREAMIKQTQYYSDRALKCCSKVDCQPDLKSFVSVSDIVYLACTDTEEKLKPIYTAIQKIKGVSCAFYLNIYNGLYCIEIFSDQATKKNALLELKSMLHCDEVVVFGDNLNDLSMFEVADRRYAVSNALDSVKELADEIIPSCDEDGVAAFIHKEIFGD</sequence>
<dbReference type="AlphaFoldDB" id="A0AAC9W4B6"/>
<dbReference type="Proteomes" id="UP000192391">
    <property type="component" value="Chromosome"/>
</dbReference>
<gene>
    <name evidence="1" type="ORF">B2M23_16185</name>
</gene>
<reference evidence="2" key="1">
    <citation type="journal article" date="2017" name="Sci. Rep.">
        <title>Determination of the Genome and Primary Transcriptome of Syngas Fermenting Eubacterium limosum ATCC 8486.</title>
        <authorList>
            <person name="Song Y."/>
            <person name="Shin J."/>
            <person name="Jeong Y."/>
            <person name="Jin S."/>
            <person name="Lee J.K."/>
            <person name="Kim D.R."/>
            <person name="Kim S.C."/>
            <person name="Cho S."/>
            <person name="Cho B.K."/>
        </authorList>
    </citation>
    <scope>NUCLEOTIDE SEQUENCE [LARGE SCALE GENOMIC DNA]</scope>
    <source>
        <strain evidence="2">ATCC 8486</strain>
    </source>
</reference>
<dbReference type="EMBL" id="CP019962">
    <property type="protein sequence ID" value="ARD66972.1"/>
    <property type="molecule type" value="Genomic_DNA"/>
</dbReference>
<dbReference type="Gene3D" id="3.30.1240.10">
    <property type="match status" value="1"/>
</dbReference>
<dbReference type="Gene3D" id="3.40.50.1000">
    <property type="entry name" value="HAD superfamily/HAD-like"/>
    <property type="match status" value="1"/>
</dbReference>
<dbReference type="GO" id="GO:0005829">
    <property type="term" value="C:cytosol"/>
    <property type="evidence" value="ECO:0007669"/>
    <property type="project" value="TreeGrafter"/>
</dbReference>
<dbReference type="GO" id="GO:0000287">
    <property type="term" value="F:magnesium ion binding"/>
    <property type="evidence" value="ECO:0007669"/>
    <property type="project" value="TreeGrafter"/>
</dbReference>
<dbReference type="Pfam" id="PF08282">
    <property type="entry name" value="Hydrolase_3"/>
    <property type="match status" value="1"/>
</dbReference>
<protein>
    <submittedName>
        <fullName evidence="1">Uncharacterized protein</fullName>
    </submittedName>
</protein>
<dbReference type="KEGG" id="elim:B2M23_16185"/>
<accession>A0AAC9W4B6</accession>
<dbReference type="InterPro" id="IPR036412">
    <property type="entry name" value="HAD-like_sf"/>
</dbReference>
<name>A0AAC9W4B6_EUBLI</name>
<proteinExistence type="predicted"/>
<evidence type="ECO:0000313" key="2">
    <source>
        <dbReference type="Proteomes" id="UP000192391"/>
    </source>
</evidence>
<dbReference type="SUPFAM" id="SSF56784">
    <property type="entry name" value="HAD-like"/>
    <property type="match status" value="1"/>
</dbReference>